<dbReference type="KEGG" id="rpb:RPB_0517"/>
<evidence type="ECO:0000313" key="2">
    <source>
        <dbReference type="EMBL" id="ABD05228.1"/>
    </source>
</evidence>
<keyword evidence="3" id="KW-1185">Reference proteome</keyword>
<dbReference type="PROSITE" id="PS50925">
    <property type="entry name" value="BLUF"/>
    <property type="match status" value="1"/>
</dbReference>
<dbReference type="InterPro" id="IPR036046">
    <property type="entry name" value="Acylphosphatase-like_dom_sf"/>
</dbReference>
<dbReference type="Gene3D" id="3.30.70.100">
    <property type="match status" value="1"/>
</dbReference>
<feature type="domain" description="BLUF" evidence="1">
    <location>
        <begin position="5"/>
        <end position="100"/>
    </location>
</feature>
<dbReference type="SUPFAM" id="SSF54975">
    <property type="entry name" value="Acylphosphatase/BLUF domain-like"/>
    <property type="match status" value="1"/>
</dbReference>
<name>Q2J2T2_RHOP2</name>
<evidence type="ECO:0000313" key="3">
    <source>
        <dbReference type="Proteomes" id="UP000008809"/>
    </source>
</evidence>
<dbReference type="eggNOG" id="COG3804">
    <property type="taxonomic scope" value="Bacteria"/>
</dbReference>
<accession>Q2J2T2</accession>
<dbReference type="GO" id="GO:0009882">
    <property type="term" value="F:blue light photoreceptor activity"/>
    <property type="evidence" value="ECO:0007669"/>
    <property type="project" value="InterPro"/>
</dbReference>
<dbReference type="OrthoDB" id="196105at2"/>
<dbReference type="HOGENOM" id="CLU_097099_1_1_5"/>
<dbReference type="RefSeq" id="WP_011439418.1">
    <property type="nucleotide sequence ID" value="NC_007778.1"/>
</dbReference>
<dbReference type="SMART" id="SM01034">
    <property type="entry name" value="BLUF"/>
    <property type="match status" value="1"/>
</dbReference>
<dbReference type="STRING" id="316058.RPB_0517"/>
<dbReference type="EMBL" id="CP000250">
    <property type="protein sequence ID" value="ABD05228.1"/>
    <property type="molecule type" value="Genomic_DNA"/>
</dbReference>
<protein>
    <submittedName>
        <fullName evidence="2">BLUF</fullName>
    </submittedName>
</protein>
<dbReference type="AlphaFoldDB" id="Q2J2T2"/>
<dbReference type="Proteomes" id="UP000008809">
    <property type="component" value="Chromosome"/>
</dbReference>
<dbReference type="Pfam" id="PF04940">
    <property type="entry name" value="BLUF"/>
    <property type="match status" value="1"/>
</dbReference>
<dbReference type="GO" id="GO:0071949">
    <property type="term" value="F:FAD binding"/>
    <property type="evidence" value="ECO:0007669"/>
    <property type="project" value="InterPro"/>
</dbReference>
<dbReference type="InterPro" id="IPR007024">
    <property type="entry name" value="BLUF_domain"/>
</dbReference>
<proteinExistence type="predicted"/>
<evidence type="ECO:0000259" key="1">
    <source>
        <dbReference type="PROSITE" id="PS50925"/>
    </source>
</evidence>
<sequence>MPERHYRCVYWSRQRMEGGPEQVAAEIESILSAARRNNPHLGITGALAIGRGVFAQLLEGKRYAVEMVFEKIQRDERHGEVQVLAFGPADERAFPHWPMARLEPGSDDQVRIVPIGDDTDVGATHPEARRLLDIVRALATE</sequence>
<reference evidence="2 3" key="1">
    <citation type="submission" date="2006-01" db="EMBL/GenBank/DDBJ databases">
        <title>Complete sequence of Rhodopseudomonas palustris HaA2.</title>
        <authorList>
            <consortium name="US DOE Joint Genome Institute"/>
            <person name="Copeland A."/>
            <person name="Lucas S."/>
            <person name="Lapidus A."/>
            <person name="Barry K."/>
            <person name="Detter J.C."/>
            <person name="Glavina T."/>
            <person name="Hammon N."/>
            <person name="Israni S."/>
            <person name="Pitluck S."/>
            <person name="Chain P."/>
            <person name="Malfatti S."/>
            <person name="Shin M."/>
            <person name="Vergez L."/>
            <person name="Schmutz J."/>
            <person name="Larimer F."/>
            <person name="Land M."/>
            <person name="Hauser L."/>
            <person name="Pelletier D.A."/>
            <person name="Kyrpides N."/>
            <person name="Anderson I."/>
            <person name="Oda Y."/>
            <person name="Harwood C.S."/>
            <person name="Richardson P."/>
        </authorList>
    </citation>
    <scope>NUCLEOTIDE SEQUENCE [LARGE SCALE GENOMIC DNA]</scope>
    <source>
        <strain evidence="2 3">HaA2</strain>
    </source>
</reference>
<organism evidence="2 3">
    <name type="scientific">Rhodopseudomonas palustris (strain HaA2)</name>
    <dbReference type="NCBI Taxonomy" id="316058"/>
    <lineage>
        <taxon>Bacteria</taxon>
        <taxon>Pseudomonadati</taxon>
        <taxon>Pseudomonadota</taxon>
        <taxon>Alphaproteobacteria</taxon>
        <taxon>Hyphomicrobiales</taxon>
        <taxon>Nitrobacteraceae</taxon>
        <taxon>Rhodopseudomonas</taxon>
    </lineage>
</organism>
<gene>
    <name evidence="2" type="ordered locus">RPB_0517</name>
</gene>